<reference evidence="1 2" key="1">
    <citation type="submission" date="2019-11" db="EMBL/GenBank/DDBJ databases">
        <title>Pedobacter sp. HMF7647 Genome sequencing and assembly.</title>
        <authorList>
            <person name="Kang H."/>
            <person name="Kim H."/>
            <person name="Joh K."/>
        </authorList>
    </citation>
    <scope>NUCLEOTIDE SEQUENCE [LARGE SCALE GENOMIC DNA]</scope>
    <source>
        <strain evidence="1 2">HMF7647</strain>
    </source>
</reference>
<dbReference type="RefSeq" id="WP_160845232.1">
    <property type="nucleotide sequence ID" value="NZ_WVHT01000006.1"/>
</dbReference>
<comment type="caution">
    <text evidence="1">The sequence shown here is derived from an EMBL/GenBank/DDBJ whole genome shotgun (WGS) entry which is preliminary data.</text>
</comment>
<evidence type="ECO:0000313" key="2">
    <source>
        <dbReference type="Proteomes" id="UP000466586"/>
    </source>
</evidence>
<dbReference type="EMBL" id="WVHT01000006">
    <property type="protein sequence ID" value="MXV52050.1"/>
    <property type="molecule type" value="Genomic_DNA"/>
</dbReference>
<dbReference type="Gene3D" id="3.40.50.20">
    <property type="match status" value="1"/>
</dbReference>
<accession>A0A7K1YC92</accession>
<protein>
    <submittedName>
        <fullName evidence="1">Uncharacterized protein</fullName>
    </submittedName>
</protein>
<keyword evidence="2" id="KW-1185">Reference proteome</keyword>
<dbReference type="AlphaFoldDB" id="A0A7K1YC92"/>
<gene>
    <name evidence="1" type="ORF">GS399_13800</name>
</gene>
<evidence type="ECO:0000313" key="1">
    <source>
        <dbReference type="EMBL" id="MXV52050.1"/>
    </source>
</evidence>
<proteinExistence type="predicted"/>
<sequence length="139" mass="15149">MAGLITAGSSSQAYKLKSLIADDGDVFLGDHKPLPSVKLPGICFIKIPSSASLSFAHELLTLCLDNGITMVYPLCYQEIRLLAESKQLFSEYGITVFTPEASVLHKFETTQEGNPVIRDVQPCGIFSESADSLKIYIAY</sequence>
<name>A0A7K1YC92_9SPHI</name>
<dbReference type="Proteomes" id="UP000466586">
    <property type="component" value="Unassembled WGS sequence"/>
</dbReference>
<organism evidence="1 2">
    <name type="scientific">Hufsiella arboris</name>
    <dbReference type="NCBI Taxonomy" id="2695275"/>
    <lineage>
        <taxon>Bacteria</taxon>
        <taxon>Pseudomonadati</taxon>
        <taxon>Bacteroidota</taxon>
        <taxon>Sphingobacteriia</taxon>
        <taxon>Sphingobacteriales</taxon>
        <taxon>Sphingobacteriaceae</taxon>
        <taxon>Hufsiella</taxon>
    </lineage>
</organism>